<accession>A0ABU5PMK0</accession>
<evidence type="ECO:0000313" key="2">
    <source>
        <dbReference type="Proteomes" id="UP001292216"/>
    </source>
</evidence>
<dbReference type="Gene3D" id="1.10.1040.10">
    <property type="entry name" value="N-(1-d-carboxylethyl)-l-norvaline Dehydrogenase, domain 2"/>
    <property type="match status" value="1"/>
</dbReference>
<dbReference type="EMBL" id="JAYERP010000001">
    <property type="protein sequence ID" value="MEA3571178.1"/>
    <property type="molecule type" value="Genomic_DNA"/>
</dbReference>
<sequence>MKGLGAVNFLGEDPGLAALYDLALLSTIVRMFDSFFHAVAMILSELSYRRTLVK</sequence>
<reference evidence="1 2" key="1">
    <citation type="submission" date="2023-12" db="EMBL/GenBank/DDBJ databases">
        <title>Whole genome sequencing of Paenibacillus phoenicis isolated from the Phoenix Mars Lander spacecraft assembly facility.</title>
        <authorList>
            <person name="Garcia A."/>
            <person name="Venkateswaran K."/>
        </authorList>
    </citation>
    <scope>NUCLEOTIDE SEQUENCE [LARGE SCALE GENOMIC DNA]</scope>
    <source>
        <strain evidence="1 2">3PO2SA</strain>
    </source>
</reference>
<dbReference type="InterPro" id="IPR013328">
    <property type="entry name" value="6PGD_dom2"/>
</dbReference>
<evidence type="ECO:0000313" key="1">
    <source>
        <dbReference type="EMBL" id="MEA3571178.1"/>
    </source>
</evidence>
<protein>
    <submittedName>
        <fullName evidence="1">Uncharacterized protein</fullName>
    </submittedName>
</protein>
<keyword evidence="2" id="KW-1185">Reference proteome</keyword>
<dbReference type="Proteomes" id="UP001292216">
    <property type="component" value="Unassembled WGS sequence"/>
</dbReference>
<name>A0ABU5PMK0_9BACL</name>
<proteinExistence type="predicted"/>
<comment type="caution">
    <text evidence="1">The sequence shown here is derived from an EMBL/GenBank/DDBJ whole genome shotgun (WGS) entry which is preliminary data.</text>
</comment>
<organism evidence="1 2">
    <name type="scientific">Paenibacillus phoenicis</name>
    <dbReference type="NCBI Taxonomy" id="554117"/>
    <lineage>
        <taxon>Bacteria</taxon>
        <taxon>Bacillati</taxon>
        <taxon>Bacillota</taxon>
        <taxon>Bacilli</taxon>
        <taxon>Bacillales</taxon>
        <taxon>Paenibacillaceae</taxon>
        <taxon>Paenibacillus</taxon>
    </lineage>
</organism>
<gene>
    <name evidence="1" type="ORF">U9M73_14490</name>
</gene>
<dbReference type="RefSeq" id="WP_323077801.1">
    <property type="nucleotide sequence ID" value="NZ_CBCSKM010000025.1"/>
</dbReference>